<sequence>MCWRDVRHASAMITGRILVNRGVIFVDEWLYDLPGEAEAWPQNREGDMRISRTWMTLGATALALPLALVSADYATRAADHLDPPARTDKDFDPTPDVPADIADVFAWYTPTSIVVALTFAGPQPGNMPPFYDRDVLYTINISNAGARTDPEIQIRFRFGFDGQSPGVQFTGIPGTTGPLQGPVQTVLQQGGVKAIAGVFDDPFFFDLLGFRETRSTGTLAIRNTRDFFDGQNDTSVVIEIPRSAVLNGTNPLDVWADTARFGGNL</sequence>
<dbReference type="Proteomes" id="UP000441389">
    <property type="component" value="Unassembled WGS sequence"/>
</dbReference>
<comment type="caution">
    <text evidence="1">The sequence shown here is derived from an EMBL/GenBank/DDBJ whole genome shotgun (WGS) entry which is preliminary data.</text>
</comment>
<proteinExistence type="predicted"/>
<accession>A0A6I4J3H6</accession>
<dbReference type="AlphaFoldDB" id="A0A6I4J3H6"/>
<evidence type="ECO:0000313" key="2">
    <source>
        <dbReference type="Proteomes" id="UP000441389"/>
    </source>
</evidence>
<evidence type="ECO:0000313" key="1">
    <source>
        <dbReference type="EMBL" id="MVO78638.1"/>
    </source>
</evidence>
<reference evidence="1 2" key="1">
    <citation type="submission" date="2019-12" db="EMBL/GenBank/DDBJ databases">
        <authorList>
            <person name="Huq M.A."/>
        </authorList>
    </citation>
    <scope>NUCLEOTIDE SEQUENCE [LARGE SCALE GENOMIC DNA]</scope>
    <source>
        <strain evidence="1 2">MAH-20</strain>
    </source>
</reference>
<dbReference type="Pfam" id="PF14224">
    <property type="entry name" value="DUF4331"/>
    <property type="match status" value="1"/>
</dbReference>
<organism evidence="1 2">
    <name type="scientific">Sphingomonas horti</name>
    <dbReference type="NCBI Taxonomy" id="2682842"/>
    <lineage>
        <taxon>Bacteria</taxon>
        <taxon>Pseudomonadati</taxon>
        <taxon>Pseudomonadota</taxon>
        <taxon>Alphaproteobacteria</taxon>
        <taxon>Sphingomonadales</taxon>
        <taxon>Sphingomonadaceae</taxon>
        <taxon>Sphingomonas</taxon>
    </lineage>
</organism>
<gene>
    <name evidence="1" type="ORF">GON01_11940</name>
</gene>
<protein>
    <submittedName>
        <fullName evidence="1">DUF4331 domain-containing protein</fullName>
    </submittedName>
</protein>
<keyword evidence="2" id="KW-1185">Reference proteome</keyword>
<dbReference type="InterPro" id="IPR025566">
    <property type="entry name" value="DUF4331"/>
</dbReference>
<name>A0A6I4J3H6_9SPHN</name>
<dbReference type="EMBL" id="WQMS01000014">
    <property type="protein sequence ID" value="MVO78638.1"/>
    <property type="molecule type" value="Genomic_DNA"/>
</dbReference>